<dbReference type="STRING" id="81824.A9VDT9"/>
<dbReference type="GeneID" id="5896141"/>
<evidence type="ECO:0000259" key="3">
    <source>
        <dbReference type="Pfam" id="PF13359"/>
    </source>
</evidence>
<evidence type="ECO:0000313" key="4">
    <source>
        <dbReference type="EMBL" id="EDQ84318.1"/>
    </source>
</evidence>
<sequence length="432" mass="48441">MARPRTRRIPRRRVERDVRLTTSQKCAIIREIERNGNVLYLATIDLVVDYLSHLENLGQINEEGIREGLIMASELARGLQAELWSLYPHYKSAICAGGTPHVVFDLLDDAWWPRVCGLADRAQFERIAASLPALPDNAVPVPVRDALVAFLTLFHRPLRLVDAVRELNLSWTSQKLSKVVNTFVLALTALVQERMNFDERYFQPSWAKQGAAAVATRHPPTAGICAFIDRTDHHIARPAGEAQRWFCVGKDKAHALRYQAVLAPNGIIISFYGPFRGPTQDAVMLASLGLEGRLGQLWPERAPWCILGDQAHPESKRIVRPAQTRRGANNEQEAVAHDQQLDSVRVAVDWCFGAPGTGVFSRFEGLANPRAMRMQMRPVTGYLYVAVLLSNMIVCDEQSSPVAKYFYERLTIPTLSDYMAAFHTPTPEPRPS</sequence>
<keyword evidence="2" id="KW-0479">Metal-binding</keyword>
<keyword evidence="5" id="KW-1185">Reference proteome</keyword>
<evidence type="ECO:0000256" key="2">
    <source>
        <dbReference type="ARBA" id="ARBA00022723"/>
    </source>
</evidence>
<dbReference type="RefSeq" id="XP_001750888.1">
    <property type="nucleotide sequence ID" value="XM_001750836.1"/>
</dbReference>
<dbReference type="OMA" id="HAHRITQ"/>
<comment type="cofactor">
    <cofactor evidence="1">
        <name>a divalent metal cation</name>
        <dbReference type="ChEBI" id="CHEBI:60240"/>
    </cofactor>
</comment>
<dbReference type="AlphaFoldDB" id="A9VDT9"/>
<dbReference type="KEGG" id="mbr:MONBRDRAFT_12946"/>
<protein>
    <recommendedName>
        <fullName evidence="3">DDE Tnp4 domain-containing protein</fullName>
    </recommendedName>
</protein>
<gene>
    <name evidence="4" type="ORF">MONBRDRAFT_12946</name>
</gene>
<accession>A9VDT9</accession>
<reference evidence="4 5" key="1">
    <citation type="journal article" date="2008" name="Nature">
        <title>The genome of the choanoflagellate Monosiga brevicollis and the origin of metazoans.</title>
        <authorList>
            <consortium name="JGI Sequencing"/>
            <person name="King N."/>
            <person name="Westbrook M.J."/>
            <person name="Young S.L."/>
            <person name="Kuo A."/>
            <person name="Abedin M."/>
            <person name="Chapman J."/>
            <person name="Fairclough S."/>
            <person name="Hellsten U."/>
            <person name="Isogai Y."/>
            <person name="Letunic I."/>
            <person name="Marr M."/>
            <person name="Pincus D."/>
            <person name="Putnam N."/>
            <person name="Rokas A."/>
            <person name="Wright K.J."/>
            <person name="Zuzow R."/>
            <person name="Dirks W."/>
            <person name="Good M."/>
            <person name="Goodstein D."/>
            <person name="Lemons D."/>
            <person name="Li W."/>
            <person name="Lyons J.B."/>
            <person name="Morris A."/>
            <person name="Nichols S."/>
            <person name="Richter D.J."/>
            <person name="Salamov A."/>
            <person name="Bork P."/>
            <person name="Lim W.A."/>
            <person name="Manning G."/>
            <person name="Miller W.T."/>
            <person name="McGinnis W."/>
            <person name="Shapiro H."/>
            <person name="Tjian R."/>
            <person name="Grigoriev I.V."/>
            <person name="Rokhsar D."/>
        </authorList>
    </citation>
    <scope>NUCLEOTIDE SEQUENCE [LARGE SCALE GENOMIC DNA]</scope>
    <source>
        <strain evidence="5">MX1 / ATCC 50154</strain>
    </source>
</reference>
<dbReference type="Pfam" id="PF13359">
    <property type="entry name" value="DDE_Tnp_4"/>
    <property type="match status" value="1"/>
</dbReference>
<evidence type="ECO:0000313" key="5">
    <source>
        <dbReference type="Proteomes" id="UP000001357"/>
    </source>
</evidence>
<evidence type="ECO:0000256" key="1">
    <source>
        <dbReference type="ARBA" id="ARBA00001968"/>
    </source>
</evidence>
<organism evidence="4 5">
    <name type="scientific">Monosiga brevicollis</name>
    <name type="common">Choanoflagellate</name>
    <dbReference type="NCBI Taxonomy" id="81824"/>
    <lineage>
        <taxon>Eukaryota</taxon>
        <taxon>Choanoflagellata</taxon>
        <taxon>Craspedida</taxon>
        <taxon>Salpingoecidae</taxon>
        <taxon>Monosiga</taxon>
    </lineage>
</organism>
<dbReference type="InterPro" id="IPR027806">
    <property type="entry name" value="HARBI1_dom"/>
</dbReference>
<feature type="domain" description="DDE Tnp4" evidence="3">
    <location>
        <begin position="229"/>
        <end position="354"/>
    </location>
</feature>
<name>A9VDT9_MONBE</name>
<proteinExistence type="predicted"/>
<dbReference type="Proteomes" id="UP000001357">
    <property type="component" value="Unassembled WGS sequence"/>
</dbReference>
<dbReference type="EMBL" id="CH991590">
    <property type="protein sequence ID" value="EDQ84318.1"/>
    <property type="molecule type" value="Genomic_DNA"/>
</dbReference>
<dbReference type="GO" id="GO:0046872">
    <property type="term" value="F:metal ion binding"/>
    <property type="evidence" value="ECO:0007669"/>
    <property type="project" value="UniProtKB-KW"/>
</dbReference>
<dbReference type="eggNOG" id="ENOG502RZYI">
    <property type="taxonomic scope" value="Eukaryota"/>
</dbReference>
<dbReference type="InParanoid" id="A9VDT9"/>